<reference evidence="3" key="1">
    <citation type="journal article" date="2014" name="Int. J. Syst. Evol. Microbiol.">
        <title>Complete genome sequence of Corynebacterium casei LMG S-19264T (=DSM 44701T), isolated from a smear-ripened cheese.</title>
        <authorList>
            <consortium name="US DOE Joint Genome Institute (JGI-PGF)"/>
            <person name="Walter F."/>
            <person name="Albersmeier A."/>
            <person name="Kalinowski J."/>
            <person name="Ruckert C."/>
        </authorList>
    </citation>
    <scope>NUCLEOTIDE SEQUENCE</scope>
    <source>
        <strain evidence="3">VKM B-2222</strain>
    </source>
</reference>
<dbReference type="PANTHER" id="PTHR42951:SF4">
    <property type="entry name" value="ACYL-COENZYME A THIOESTERASE MBLAC2"/>
    <property type="match status" value="1"/>
</dbReference>
<dbReference type="Gene3D" id="3.60.15.10">
    <property type="entry name" value="Ribonuclease Z/Hydroxyacylglutathione hydrolase-like"/>
    <property type="match status" value="1"/>
</dbReference>
<organism evidence="3 4">
    <name type="scientific">Paracoccus kondratievae</name>
    <dbReference type="NCBI Taxonomy" id="135740"/>
    <lineage>
        <taxon>Bacteria</taxon>
        <taxon>Pseudomonadati</taxon>
        <taxon>Pseudomonadota</taxon>
        <taxon>Alphaproteobacteria</taxon>
        <taxon>Rhodobacterales</taxon>
        <taxon>Paracoccaceae</taxon>
        <taxon>Paracoccus</taxon>
    </lineage>
</organism>
<dbReference type="EMBL" id="BSFH01000007">
    <property type="protein sequence ID" value="GLK62818.1"/>
    <property type="molecule type" value="Genomic_DNA"/>
</dbReference>
<evidence type="ECO:0000313" key="3">
    <source>
        <dbReference type="EMBL" id="GLK62818.1"/>
    </source>
</evidence>
<proteinExistence type="inferred from homology"/>
<keyword evidence="3" id="KW-0378">Hydrolase</keyword>
<evidence type="ECO:0000256" key="1">
    <source>
        <dbReference type="ARBA" id="ARBA00005250"/>
    </source>
</evidence>
<dbReference type="SUPFAM" id="SSF56281">
    <property type="entry name" value="Metallo-hydrolase/oxidoreductase"/>
    <property type="match status" value="1"/>
</dbReference>
<dbReference type="InterPro" id="IPR036866">
    <property type="entry name" value="RibonucZ/Hydroxyglut_hydro"/>
</dbReference>
<reference evidence="3" key="2">
    <citation type="submission" date="2023-01" db="EMBL/GenBank/DDBJ databases">
        <authorList>
            <person name="Sun Q."/>
            <person name="Evtushenko L."/>
        </authorList>
    </citation>
    <scope>NUCLEOTIDE SEQUENCE</scope>
    <source>
        <strain evidence="3">VKM B-2222</strain>
    </source>
</reference>
<comment type="caution">
    <text evidence="3">The sequence shown here is derived from an EMBL/GenBank/DDBJ whole genome shotgun (WGS) entry which is preliminary data.</text>
</comment>
<dbReference type="InterPro" id="IPR001279">
    <property type="entry name" value="Metallo-B-lactamas"/>
</dbReference>
<gene>
    <name evidence="3" type="ORF">GCM10017635_02860</name>
</gene>
<dbReference type="SMART" id="SM00849">
    <property type="entry name" value="Lactamase_B"/>
    <property type="match status" value="1"/>
</dbReference>
<dbReference type="RefSeq" id="WP_271179067.1">
    <property type="nucleotide sequence ID" value="NZ_BSFH01000007.1"/>
</dbReference>
<dbReference type="GO" id="GO:0017001">
    <property type="term" value="P:antibiotic catabolic process"/>
    <property type="evidence" value="ECO:0007669"/>
    <property type="project" value="UniProtKB-ARBA"/>
</dbReference>
<keyword evidence="4" id="KW-1185">Reference proteome</keyword>
<feature type="domain" description="Metallo-beta-lactamase" evidence="2">
    <location>
        <begin position="35"/>
        <end position="252"/>
    </location>
</feature>
<dbReference type="Proteomes" id="UP001143349">
    <property type="component" value="Unassembled WGS sequence"/>
</dbReference>
<dbReference type="AlphaFoldDB" id="A0AAD3RRF5"/>
<evidence type="ECO:0000259" key="2">
    <source>
        <dbReference type="SMART" id="SM00849"/>
    </source>
</evidence>
<dbReference type="GO" id="GO:0016787">
    <property type="term" value="F:hydrolase activity"/>
    <property type="evidence" value="ECO:0007669"/>
    <property type="project" value="UniProtKB-KW"/>
</dbReference>
<comment type="similarity">
    <text evidence="1">Belongs to the metallo-beta-lactamase superfamily. Class-B beta-lactamase family.</text>
</comment>
<name>A0AAD3RRF5_9RHOB</name>
<evidence type="ECO:0000313" key="4">
    <source>
        <dbReference type="Proteomes" id="UP001143349"/>
    </source>
</evidence>
<dbReference type="InterPro" id="IPR050855">
    <property type="entry name" value="NDM-1-like"/>
</dbReference>
<protein>
    <submittedName>
        <fullName evidence="3">MBL fold hydrolase</fullName>
    </submittedName>
</protein>
<dbReference type="PANTHER" id="PTHR42951">
    <property type="entry name" value="METALLO-BETA-LACTAMASE DOMAIN-CONTAINING"/>
    <property type="match status" value="1"/>
</dbReference>
<accession>A0AAD3RRF5</accession>
<sequence>MIRSETHNPPPEGEAHEIAPGAFWLQLPLPFKPDTVNVYAFHDADGWTVVDTGLDTRRTRAIWQGILQGPLAGAPVRRLIATHHHIDHIGLAGWFLSQGAELWTSRTAWLTARMGILDVQERPTPQAIAFWRRAGMPPELIEERSHERPFNSADVCAPLPPGYRRLHEGQEIAFGGRRWVVRMGHGHAPEHVTLWSLDDDLVIGGDQMLATISPNLGVYPTEPEADTVGDWLESCDRLAQFARPDQLILPGHKLPYRGLPTRLRQLAENQRAALDRLVEGLQHEPLTVVGCFPLLYRRPIAKPEFGLALAEAVGHINHLHATGRVWPVGKTEGGAVLWGA</sequence>
<dbReference type="Pfam" id="PF00753">
    <property type="entry name" value="Lactamase_B"/>
    <property type="match status" value="1"/>
</dbReference>